<dbReference type="EMBL" id="HBUF01393070">
    <property type="protein sequence ID" value="CAG6734557.1"/>
    <property type="molecule type" value="Transcribed_RNA"/>
</dbReference>
<feature type="transmembrane region" description="Helical" evidence="1">
    <location>
        <begin position="33"/>
        <end position="53"/>
    </location>
</feature>
<accession>A0A8D8YT74</accession>
<dbReference type="EMBL" id="HBUF01393071">
    <property type="protein sequence ID" value="CAG6734560.1"/>
    <property type="molecule type" value="Transcribed_RNA"/>
</dbReference>
<dbReference type="EMBL" id="HBUF01393069">
    <property type="protein sequence ID" value="CAG6734554.1"/>
    <property type="molecule type" value="Transcribed_RNA"/>
</dbReference>
<keyword evidence="1" id="KW-0472">Membrane</keyword>
<protein>
    <submittedName>
        <fullName evidence="2">Uncharacterized protein</fullName>
    </submittedName>
</protein>
<sequence>MVFCFLMFPLMYSVILATSCLNFAIFLSSRVSHFGFALFLVLVRGVSLGTFICSLRSRIVYAVQYRIRCMSFKLLIVLSLFRIISLTLIMFLMLFWLVMSLGRCGLVIGFVSLNFSIVSSNLVCTGHIVTGVCS</sequence>
<organism evidence="2">
    <name type="scientific">Cacopsylla melanoneura</name>
    <dbReference type="NCBI Taxonomy" id="428564"/>
    <lineage>
        <taxon>Eukaryota</taxon>
        <taxon>Metazoa</taxon>
        <taxon>Ecdysozoa</taxon>
        <taxon>Arthropoda</taxon>
        <taxon>Hexapoda</taxon>
        <taxon>Insecta</taxon>
        <taxon>Pterygota</taxon>
        <taxon>Neoptera</taxon>
        <taxon>Paraneoptera</taxon>
        <taxon>Hemiptera</taxon>
        <taxon>Sternorrhyncha</taxon>
        <taxon>Psylloidea</taxon>
        <taxon>Psyllidae</taxon>
        <taxon>Psyllinae</taxon>
        <taxon>Cacopsylla</taxon>
    </lineage>
</organism>
<name>A0A8D8YT74_9HEMI</name>
<proteinExistence type="predicted"/>
<feature type="transmembrane region" description="Helical" evidence="1">
    <location>
        <begin position="74"/>
        <end position="99"/>
    </location>
</feature>
<reference evidence="2" key="1">
    <citation type="submission" date="2021-05" db="EMBL/GenBank/DDBJ databases">
        <authorList>
            <person name="Alioto T."/>
            <person name="Alioto T."/>
            <person name="Gomez Garrido J."/>
        </authorList>
    </citation>
    <scope>NUCLEOTIDE SEQUENCE</scope>
</reference>
<feature type="transmembrane region" description="Helical" evidence="1">
    <location>
        <begin position="105"/>
        <end position="129"/>
    </location>
</feature>
<evidence type="ECO:0000313" key="2">
    <source>
        <dbReference type="EMBL" id="CAG6734560.1"/>
    </source>
</evidence>
<evidence type="ECO:0000256" key="1">
    <source>
        <dbReference type="SAM" id="Phobius"/>
    </source>
</evidence>
<keyword evidence="1" id="KW-1133">Transmembrane helix</keyword>
<feature type="transmembrane region" description="Helical" evidence="1">
    <location>
        <begin position="7"/>
        <end position="27"/>
    </location>
</feature>
<dbReference type="AlphaFoldDB" id="A0A8D8YT74"/>
<keyword evidence="1" id="KW-0812">Transmembrane</keyword>